<reference evidence="1 2" key="1">
    <citation type="submission" date="2020-02" db="EMBL/GenBank/DDBJ databases">
        <title>Plant-Promoting Endophytic Bacterium Rhizobium oryzihabitans sp. nov., Isolated from the Root of Rice.</title>
        <authorList>
            <person name="zhao J."/>
            <person name="Zhang G."/>
        </authorList>
    </citation>
    <scope>NUCLEOTIDE SEQUENCE [LARGE SCALE GENOMIC DNA]</scope>
    <source>
        <strain evidence="1 2">M15</strain>
    </source>
</reference>
<keyword evidence="2" id="KW-1185">Reference proteome</keyword>
<evidence type="ECO:0000313" key="1">
    <source>
        <dbReference type="EMBL" id="QIB36846.1"/>
    </source>
</evidence>
<evidence type="ECO:0000313" key="2">
    <source>
        <dbReference type="Proteomes" id="UP000464865"/>
    </source>
</evidence>
<accession>A0A7L5BDE8</accession>
<sequence>MSNKYRAEQYISISASESGTEIELQMVVDFTVHPGSKATLVDPAEMPLAEVSKVQFFKMSGLKPLPDPVALPDWLEEQFTTGDDFQTWMLTEAGEQHQAALEDHADQRREMMQEDRL</sequence>
<dbReference type="AlphaFoldDB" id="A0A7L5BDE8"/>
<dbReference type="KEGG" id="roy:G3A56_01565"/>
<gene>
    <name evidence="1" type="ORF">G3A56_01565</name>
</gene>
<dbReference type="EMBL" id="CP048632">
    <property type="protein sequence ID" value="QIB36846.1"/>
    <property type="molecule type" value="Genomic_DNA"/>
</dbReference>
<organism evidence="1 2">
    <name type="scientific">Rhizobium oryzihabitans</name>
    <dbReference type="NCBI Taxonomy" id="2267833"/>
    <lineage>
        <taxon>Bacteria</taxon>
        <taxon>Pseudomonadati</taxon>
        <taxon>Pseudomonadota</taxon>
        <taxon>Alphaproteobacteria</taxon>
        <taxon>Hyphomicrobiales</taxon>
        <taxon>Rhizobiaceae</taxon>
        <taxon>Rhizobium/Agrobacterium group</taxon>
        <taxon>Rhizobium</taxon>
    </lineage>
</organism>
<proteinExistence type="predicted"/>
<dbReference type="RefSeq" id="WP_164056043.1">
    <property type="nucleotide sequence ID" value="NZ_CP048632.1"/>
</dbReference>
<dbReference type="Proteomes" id="UP000464865">
    <property type="component" value="Chromosome M15-11"/>
</dbReference>
<protein>
    <submittedName>
        <fullName evidence="1">Uncharacterized protein</fullName>
    </submittedName>
</protein>
<name>A0A7L5BDE8_9HYPH</name>